<evidence type="ECO:0000313" key="3">
    <source>
        <dbReference type="Proteomes" id="UP001623349"/>
    </source>
</evidence>
<feature type="region of interest" description="Disordered" evidence="1">
    <location>
        <begin position="1"/>
        <end position="27"/>
    </location>
</feature>
<keyword evidence="2" id="KW-0812">Transmembrane</keyword>
<name>A0ABQ0EP02_APOSI</name>
<keyword evidence="3" id="KW-1185">Reference proteome</keyword>
<keyword evidence="2" id="KW-0472">Membrane</keyword>
<evidence type="ECO:0000313" key="2">
    <source>
        <dbReference type="EMBL" id="GAB1288782.1"/>
    </source>
</evidence>
<comment type="caution">
    <text evidence="2">The sequence shown here is derived from an EMBL/GenBank/DDBJ whole genome shotgun (WGS) entry which is preliminary data.</text>
</comment>
<reference evidence="2 3" key="1">
    <citation type="submission" date="2024-08" db="EMBL/GenBank/DDBJ databases">
        <title>The draft genome of Apodemus speciosus.</title>
        <authorList>
            <person name="Nabeshima K."/>
            <person name="Suzuki S."/>
            <person name="Onuma M."/>
        </authorList>
    </citation>
    <scope>NUCLEOTIDE SEQUENCE [LARGE SCALE GENOMIC DNA]</scope>
    <source>
        <strain evidence="2">IB14-021</strain>
    </source>
</reference>
<evidence type="ECO:0000256" key="1">
    <source>
        <dbReference type="SAM" id="MobiDB-lite"/>
    </source>
</evidence>
<sequence>MLHFIQKMSGVSSKNTEEPFYSETQSQQNRCTFSQDMSSAELFLFVSKSLAFHVISSVYAEDTMLSCVPMQLQKEEGGSPSPKETKHHHIPP</sequence>
<accession>A0ABQ0EP02</accession>
<feature type="region of interest" description="Disordered" evidence="1">
    <location>
        <begin position="72"/>
        <end position="92"/>
    </location>
</feature>
<dbReference type="EMBL" id="BAAFST010000004">
    <property type="protein sequence ID" value="GAB1288782.1"/>
    <property type="molecule type" value="Genomic_DNA"/>
</dbReference>
<organism evidence="2 3">
    <name type="scientific">Apodemus speciosus</name>
    <name type="common">Large Japanese field mouse</name>
    <dbReference type="NCBI Taxonomy" id="105296"/>
    <lineage>
        <taxon>Eukaryota</taxon>
        <taxon>Metazoa</taxon>
        <taxon>Chordata</taxon>
        <taxon>Craniata</taxon>
        <taxon>Vertebrata</taxon>
        <taxon>Euteleostomi</taxon>
        <taxon>Mammalia</taxon>
        <taxon>Eutheria</taxon>
        <taxon>Euarchontoglires</taxon>
        <taxon>Glires</taxon>
        <taxon>Rodentia</taxon>
        <taxon>Myomorpha</taxon>
        <taxon>Muroidea</taxon>
        <taxon>Muridae</taxon>
        <taxon>Murinae</taxon>
        <taxon>Apodemus</taxon>
    </lineage>
</organism>
<protein>
    <submittedName>
        <fullName evidence="2">Transmembrane protein 69</fullName>
    </submittedName>
</protein>
<gene>
    <name evidence="2" type="ORF">APTSU1_000401200</name>
</gene>
<dbReference type="Proteomes" id="UP001623349">
    <property type="component" value="Unassembled WGS sequence"/>
</dbReference>
<proteinExistence type="predicted"/>